<dbReference type="Proteomes" id="UP001472677">
    <property type="component" value="Unassembled WGS sequence"/>
</dbReference>
<dbReference type="SUPFAM" id="SSF52047">
    <property type="entry name" value="RNI-like"/>
    <property type="match status" value="1"/>
</dbReference>
<reference evidence="3 4" key="1">
    <citation type="journal article" date="2024" name="G3 (Bethesda)">
        <title>Genome assembly of Hibiscus sabdariffa L. provides insights into metabolisms of medicinal natural products.</title>
        <authorList>
            <person name="Kim T."/>
        </authorList>
    </citation>
    <scope>NUCLEOTIDE SEQUENCE [LARGE SCALE GENOMIC DNA]</scope>
    <source>
        <strain evidence="3">TK-2024</strain>
        <tissue evidence="3">Old leaves</tissue>
    </source>
</reference>
<evidence type="ECO:0000313" key="3">
    <source>
        <dbReference type="EMBL" id="KAK8514893.1"/>
    </source>
</evidence>
<dbReference type="InterPro" id="IPR055357">
    <property type="entry name" value="LRR_At1g61320_AtMIF1"/>
</dbReference>
<dbReference type="Pfam" id="PF23622">
    <property type="entry name" value="LRR_At1g61320_AtMIF1"/>
    <property type="match status" value="1"/>
</dbReference>
<dbReference type="CDD" id="cd22160">
    <property type="entry name" value="F-box_AtFBL13-like"/>
    <property type="match status" value="1"/>
</dbReference>
<dbReference type="InterPro" id="IPR053781">
    <property type="entry name" value="F-box_AtFBL13-like"/>
</dbReference>
<evidence type="ECO:0000259" key="1">
    <source>
        <dbReference type="Pfam" id="PF00646"/>
    </source>
</evidence>
<dbReference type="PANTHER" id="PTHR34223:SF83">
    <property type="entry name" value="F-BOX DOMAIN-CONTAINING PROTEIN"/>
    <property type="match status" value="1"/>
</dbReference>
<dbReference type="InterPro" id="IPR001810">
    <property type="entry name" value="F-box_dom"/>
</dbReference>
<name>A0ABR2C649_9ROSI</name>
<gene>
    <name evidence="3" type="ORF">V6N12_001060</name>
</gene>
<dbReference type="PANTHER" id="PTHR34223">
    <property type="entry name" value="OS11G0201299 PROTEIN"/>
    <property type="match status" value="1"/>
</dbReference>
<sequence>MTISANPPRKVKHIKMVIPATPIRVAMEDFISSLPDELLFHIISLLPFESAIQTIFLSTRWRFLWNLAVVQHGSKEDVPTAVSWFLNNFDEHNPIRNTRRFRFRFSEFGLLSAIIAPNNKLLLDFSGENMENPVHFGWQIELNSPRNLSHEPTPSTFFVKTLSLISVNHLSRDAVSCTVSRFRLLENLEIVDCRGLESLSIDSDTKLLSLTIFDCPQLKSLHVRSYKLRTLLFRGKFPWFWPEFHFNLANAMLDSRQGPGYNTFKSCDFDRVLLTIKNAQVLTLCKWTFEALLCPSLSSYFQFYKLKELCWIDNYSNGSYDCDALITFLKLSPSLEQLFVTIDQNSYVMPTATTCSKQVSKSTKLQHLKVVKLEGFADKEDEISLVERLRDVIAVEPLVLSTSDGICFRESIRVPSCDSHRPKMSHSLPSQELCCHKFVQVEDINQLCPKHRHMGL</sequence>
<dbReference type="InterPro" id="IPR053197">
    <property type="entry name" value="F-box_SCFL_complex_component"/>
</dbReference>
<protein>
    <recommendedName>
        <fullName evidence="5">F-box domain-containing protein</fullName>
    </recommendedName>
</protein>
<dbReference type="SUPFAM" id="SSF81383">
    <property type="entry name" value="F-box domain"/>
    <property type="match status" value="1"/>
</dbReference>
<feature type="domain" description="F-box" evidence="1">
    <location>
        <begin position="31"/>
        <end position="66"/>
    </location>
</feature>
<feature type="domain" description="At1g61320/AtMIF1 LRR" evidence="2">
    <location>
        <begin position="160"/>
        <end position="411"/>
    </location>
</feature>
<dbReference type="EMBL" id="JBBPBM010000065">
    <property type="protein sequence ID" value="KAK8514893.1"/>
    <property type="molecule type" value="Genomic_DNA"/>
</dbReference>
<dbReference type="InterPro" id="IPR036047">
    <property type="entry name" value="F-box-like_dom_sf"/>
</dbReference>
<dbReference type="Pfam" id="PF00646">
    <property type="entry name" value="F-box"/>
    <property type="match status" value="1"/>
</dbReference>
<keyword evidence="4" id="KW-1185">Reference proteome</keyword>
<dbReference type="Gene3D" id="1.20.1280.50">
    <property type="match status" value="1"/>
</dbReference>
<evidence type="ECO:0000259" key="2">
    <source>
        <dbReference type="Pfam" id="PF23622"/>
    </source>
</evidence>
<accession>A0ABR2C649</accession>
<comment type="caution">
    <text evidence="3">The sequence shown here is derived from an EMBL/GenBank/DDBJ whole genome shotgun (WGS) entry which is preliminary data.</text>
</comment>
<organism evidence="3 4">
    <name type="scientific">Hibiscus sabdariffa</name>
    <name type="common">roselle</name>
    <dbReference type="NCBI Taxonomy" id="183260"/>
    <lineage>
        <taxon>Eukaryota</taxon>
        <taxon>Viridiplantae</taxon>
        <taxon>Streptophyta</taxon>
        <taxon>Embryophyta</taxon>
        <taxon>Tracheophyta</taxon>
        <taxon>Spermatophyta</taxon>
        <taxon>Magnoliopsida</taxon>
        <taxon>eudicotyledons</taxon>
        <taxon>Gunneridae</taxon>
        <taxon>Pentapetalae</taxon>
        <taxon>rosids</taxon>
        <taxon>malvids</taxon>
        <taxon>Malvales</taxon>
        <taxon>Malvaceae</taxon>
        <taxon>Malvoideae</taxon>
        <taxon>Hibiscus</taxon>
    </lineage>
</organism>
<proteinExistence type="predicted"/>
<evidence type="ECO:0000313" key="4">
    <source>
        <dbReference type="Proteomes" id="UP001472677"/>
    </source>
</evidence>
<evidence type="ECO:0008006" key="5">
    <source>
        <dbReference type="Google" id="ProtNLM"/>
    </source>
</evidence>